<feature type="region of interest" description="Disordered" evidence="8">
    <location>
        <begin position="373"/>
        <end position="438"/>
    </location>
</feature>
<name>A0A0K6HW32_9BURK</name>
<keyword evidence="3" id="KW-0808">Transferase</keyword>
<protein>
    <submittedName>
        <fullName evidence="11">L,D-transpeptidase catalytic domain</fullName>
    </submittedName>
</protein>
<dbReference type="InterPro" id="IPR038063">
    <property type="entry name" value="Transpep_catalytic_dom"/>
</dbReference>
<feature type="compositionally biased region" description="Basic and acidic residues" evidence="8">
    <location>
        <begin position="43"/>
        <end position="53"/>
    </location>
</feature>
<reference evidence="12" key="1">
    <citation type="submission" date="2015-08" db="EMBL/GenBank/DDBJ databases">
        <authorList>
            <person name="Varghese N."/>
        </authorList>
    </citation>
    <scope>NUCLEOTIDE SEQUENCE [LARGE SCALE GENOMIC DNA]</scope>
    <source>
        <strain evidence="12">DSM 18181</strain>
    </source>
</reference>
<keyword evidence="5 7" id="KW-0573">Peptidoglycan synthesis</keyword>
<evidence type="ECO:0000256" key="7">
    <source>
        <dbReference type="PROSITE-ProRule" id="PRU01373"/>
    </source>
</evidence>
<evidence type="ECO:0000313" key="12">
    <source>
        <dbReference type="Proteomes" id="UP000183649"/>
    </source>
</evidence>
<comment type="similarity">
    <text evidence="2">Belongs to the YkuD family.</text>
</comment>
<dbReference type="UniPathway" id="UPA00219"/>
<evidence type="ECO:0000259" key="10">
    <source>
        <dbReference type="PROSITE" id="PS52029"/>
    </source>
</evidence>
<evidence type="ECO:0000256" key="4">
    <source>
        <dbReference type="ARBA" id="ARBA00022960"/>
    </source>
</evidence>
<dbReference type="PANTHER" id="PTHR36699:SF1">
    <property type="entry name" value="L,D-TRANSPEPTIDASE YAFK-RELATED"/>
    <property type="match status" value="1"/>
</dbReference>
<evidence type="ECO:0000256" key="8">
    <source>
        <dbReference type="SAM" id="MobiDB-lite"/>
    </source>
</evidence>
<dbReference type="GO" id="GO:0016740">
    <property type="term" value="F:transferase activity"/>
    <property type="evidence" value="ECO:0007669"/>
    <property type="project" value="UniProtKB-KW"/>
</dbReference>
<organism evidence="11 12">
    <name type="scientific">Thiomonas bhubaneswarensis</name>
    <dbReference type="NCBI Taxonomy" id="339866"/>
    <lineage>
        <taxon>Bacteria</taxon>
        <taxon>Pseudomonadati</taxon>
        <taxon>Pseudomonadota</taxon>
        <taxon>Betaproteobacteria</taxon>
        <taxon>Burkholderiales</taxon>
        <taxon>Thiomonas</taxon>
    </lineage>
</organism>
<evidence type="ECO:0000313" key="11">
    <source>
        <dbReference type="EMBL" id="CUA95109.1"/>
    </source>
</evidence>
<feature type="signal peptide" evidence="9">
    <location>
        <begin position="1"/>
        <end position="31"/>
    </location>
</feature>
<dbReference type="EMBL" id="CYHF01000002">
    <property type="protein sequence ID" value="CUA95109.1"/>
    <property type="molecule type" value="Genomic_DNA"/>
</dbReference>
<dbReference type="Gene3D" id="2.40.440.10">
    <property type="entry name" value="L,D-transpeptidase catalytic domain-like"/>
    <property type="match status" value="1"/>
</dbReference>
<dbReference type="PANTHER" id="PTHR36699">
    <property type="entry name" value="LD-TRANSPEPTIDASE"/>
    <property type="match status" value="1"/>
</dbReference>
<keyword evidence="9" id="KW-0732">Signal</keyword>
<dbReference type="CDD" id="cd16913">
    <property type="entry name" value="YkuD_like"/>
    <property type="match status" value="1"/>
</dbReference>
<dbReference type="InterPro" id="IPR005490">
    <property type="entry name" value="LD_TPept_cat_dom"/>
</dbReference>
<keyword evidence="4 7" id="KW-0133">Cell shape</keyword>
<evidence type="ECO:0000256" key="9">
    <source>
        <dbReference type="SAM" id="SignalP"/>
    </source>
</evidence>
<keyword evidence="6 7" id="KW-0961">Cell wall biogenesis/degradation</keyword>
<dbReference type="Pfam" id="PF03734">
    <property type="entry name" value="YkuD"/>
    <property type="match status" value="1"/>
</dbReference>
<keyword evidence="12" id="KW-1185">Reference proteome</keyword>
<evidence type="ECO:0000256" key="5">
    <source>
        <dbReference type="ARBA" id="ARBA00022984"/>
    </source>
</evidence>
<accession>A0A0K6HW32</accession>
<evidence type="ECO:0000256" key="3">
    <source>
        <dbReference type="ARBA" id="ARBA00022679"/>
    </source>
</evidence>
<proteinExistence type="inferred from homology"/>
<dbReference type="STRING" id="339866.GCA_001418255_00864"/>
<dbReference type="GO" id="GO:0071555">
    <property type="term" value="P:cell wall organization"/>
    <property type="evidence" value="ECO:0007669"/>
    <property type="project" value="UniProtKB-UniRule"/>
</dbReference>
<feature type="region of interest" description="Disordered" evidence="8">
    <location>
        <begin position="40"/>
        <end position="65"/>
    </location>
</feature>
<dbReference type="AlphaFoldDB" id="A0A0K6HW32"/>
<dbReference type="Proteomes" id="UP000183649">
    <property type="component" value="Unassembled WGS sequence"/>
</dbReference>
<dbReference type="GO" id="GO:0008360">
    <property type="term" value="P:regulation of cell shape"/>
    <property type="evidence" value="ECO:0007669"/>
    <property type="project" value="UniProtKB-UniRule"/>
</dbReference>
<evidence type="ECO:0000256" key="2">
    <source>
        <dbReference type="ARBA" id="ARBA00005992"/>
    </source>
</evidence>
<dbReference type="GO" id="GO:0009252">
    <property type="term" value="P:peptidoglycan biosynthetic process"/>
    <property type="evidence" value="ECO:0007669"/>
    <property type="project" value="UniProtKB-UniPathway"/>
</dbReference>
<feature type="domain" description="L,D-TPase catalytic" evidence="10">
    <location>
        <begin position="199"/>
        <end position="334"/>
    </location>
</feature>
<dbReference type="SUPFAM" id="SSF141523">
    <property type="entry name" value="L,D-transpeptidase catalytic domain-like"/>
    <property type="match status" value="1"/>
</dbReference>
<feature type="compositionally biased region" description="Polar residues" evidence="8">
    <location>
        <begin position="374"/>
        <end position="399"/>
    </location>
</feature>
<evidence type="ECO:0000256" key="6">
    <source>
        <dbReference type="ARBA" id="ARBA00023316"/>
    </source>
</evidence>
<comment type="pathway">
    <text evidence="1 7">Cell wall biogenesis; peptidoglycan biosynthesis.</text>
</comment>
<feature type="active site" description="Proton donor/acceptor" evidence="7">
    <location>
        <position position="292"/>
    </location>
</feature>
<gene>
    <name evidence="11" type="ORF">Ga0061069_102340</name>
</gene>
<sequence length="491" mass="52550">MPQPKVNTPIRRRPLRKLLPWALLCVPLVFAARAATDYNAVPGHDRPTTDDRATTMADASADQAPPRAVSARTLLKLTTSLGTLPNQDGAERRLLHAYAEVAAGRLDAALTQAEQLVRDYPHFSLAQLLLGDVLQASAGDTAGFAAAPAASKPDVEERQRARILELRAEALARLGAYTAPPPPGAIPANLVALAPDVKRAIVIDTTRSRLYLFEQRNGVPTLEASYYFSQGKLGAGKTLSGDMKTPLGIYFITRKIGAKDLKPLYGAGALTLNYPNEWDKQQGHTGFGVWLHGTPPDSYARVPLDSDGCVVLSNPDVRSLMAETPAGSTPVVITREVQWLSVDQWAAQRQRITAQLQSDVTRAALQGLRPQDALLSQGNAGPPQVSLSTSRLASRSDSAPSKLPQGSLEPRASSPTGGGSASRPWGRSAASAPLEPLRNTPITPGALTVLQYPGQIVVQYSAAGSPASQLYRQYWAQRSAKWQLIFQGSVS</sequence>
<evidence type="ECO:0000256" key="1">
    <source>
        <dbReference type="ARBA" id="ARBA00004752"/>
    </source>
</evidence>
<dbReference type="GO" id="GO:0004180">
    <property type="term" value="F:carboxypeptidase activity"/>
    <property type="evidence" value="ECO:0007669"/>
    <property type="project" value="UniProtKB-ARBA"/>
</dbReference>
<dbReference type="RefSeq" id="WP_082454232.1">
    <property type="nucleotide sequence ID" value="NZ_CYHF01000002.1"/>
</dbReference>
<feature type="active site" description="Nucleophile" evidence="7">
    <location>
        <position position="309"/>
    </location>
</feature>
<dbReference type="PROSITE" id="PS52029">
    <property type="entry name" value="LD_TPASE"/>
    <property type="match status" value="1"/>
</dbReference>
<feature type="chain" id="PRO_5005504956" evidence="9">
    <location>
        <begin position="32"/>
        <end position="491"/>
    </location>
</feature>